<protein>
    <recommendedName>
        <fullName evidence="8">Methylated-DNA--protein-cysteine methyltransferase</fullName>
        <ecNumber evidence="8">2.1.1.63</ecNumber>
    </recommendedName>
    <alternativeName>
        <fullName evidence="8">6-O-methylguanine-DNA methyltransferase</fullName>
        <shortName evidence="8">MGMT</shortName>
    </alternativeName>
    <alternativeName>
        <fullName evidence="8">O-6-methylguanine-DNA-alkyltransferase</fullName>
    </alternativeName>
</protein>
<dbReference type="EC" id="2.1.1.63" evidence="8"/>
<dbReference type="InterPro" id="IPR036631">
    <property type="entry name" value="MGMT_N_sf"/>
</dbReference>
<dbReference type="AlphaFoldDB" id="A0A017RTC3"/>
<dbReference type="Pfam" id="PF02870">
    <property type="entry name" value="Methyltransf_1N"/>
    <property type="match status" value="1"/>
</dbReference>
<keyword evidence="6 8" id="KW-0234">DNA repair</keyword>
<evidence type="ECO:0000256" key="6">
    <source>
        <dbReference type="ARBA" id="ARBA00023204"/>
    </source>
</evidence>
<comment type="catalytic activity">
    <reaction evidence="7 8">
        <text>a 6-O-methyl-2'-deoxyguanosine in DNA + L-cysteinyl-[protein] = S-methyl-L-cysteinyl-[protein] + a 2'-deoxyguanosine in DNA</text>
        <dbReference type="Rhea" id="RHEA:24000"/>
        <dbReference type="Rhea" id="RHEA-COMP:10131"/>
        <dbReference type="Rhea" id="RHEA-COMP:10132"/>
        <dbReference type="Rhea" id="RHEA-COMP:11367"/>
        <dbReference type="Rhea" id="RHEA-COMP:11368"/>
        <dbReference type="ChEBI" id="CHEBI:29950"/>
        <dbReference type="ChEBI" id="CHEBI:82612"/>
        <dbReference type="ChEBI" id="CHEBI:85445"/>
        <dbReference type="ChEBI" id="CHEBI:85448"/>
        <dbReference type="EC" id="2.1.1.63"/>
    </reaction>
</comment>
<evidence type="ECO:0000313" key="12">
    <source>
        <dbReference type="Proteomes" id="UP000019681"/>
    </source>
</evidence>
<dbReference type="SUPFAM" id="SSF46767">
    <property type="entry name" value="Methylated DNA-protein cysteine methyltransferase, C-terminal domain"/>
    <property type="match status" value="1"/>
</dbReference>
<organism evidence="11 12">
    <name type="scientific">Fervidicella metallireducens AeB</name>
    <dbReference type="NCBI Taxonomy" id="1403537"/>
    <lineage>
        <taxon>Bacteria</taxon>
        <taxon>Bacillati</taxon>
        <taxon>Bacillota</taxon>
        <taxon>Clostridia</taxon>
        <taxon>Eubacteriales</taxon>
        <taxon>Clostridiaceae</taxon>
        <taxon>Fervidicella</taxon>
    </lineage>
</organism>
<dbReference type="InterPro" id="IPR036217">
    <property type="entry name" value="MethylDNA_cys_MeTrfase_DNAb"/>
</dbReference>
<reference evidence="11 12" key="1">
    <citation type="journal article" date="2014" name="Genome Announc.">
        <title>Draft Genome Sequence of Fervidicella metallireducens Strain AeBT, an Iron-Reducing Thermoanaerobe from the Great Artesian Basin.</title>
        <authorList>
            <person name="Patel B.K."/>
        </authorList>
    </citation>
    <scope>NUCLEOTIDE SEQUENCE [LARGE SCALE GENOMIC DNA]</scope>
    <source>
        <strain evidence="11 12">AeB</strain>
    </source>
</reference>
<dbReference type="EMBL" id="AZQP01000036">
    <property type="protein sequence ID" value="EYE87861.1"/>
    <property type="molecule type" value="Genomic_DNA"/>
</dbReference>
<dbReference type="NCBIfam" id="TIGR00589">
    <property type="entry name" value="ogt"/>
    <property type="match status" value="1"/>
</dbReference>
<evidence type="ECO:0000256" key="4">
    <source>
        <dbReference type="ARBA" id="ARBA00022679"/>
    </source>
</evidence>
<evidence type="ECO:0000259" key="9">
    <source>
        <dbReference type="Pfam" id="PF01035"/>
    </source>
</evidence>
<proteinExistence type="inferred from homology"/>
<dbReference type="FunFam" id="1.10.10.10:FF:000337">
    <property type="entry name" value="Methylated-DNA--protein-cysteine methyltransferase"/>
    <property type="match status" value="1"/>
</dbReference>
<feature type="active site" description="Nucleophile; methyl group acceptor" evidence="8">
    <location>
        <position position="142"/>
    </location>
</feature>
<comment type="subcellular location">
    <subcellularLocation>
        <location evidence="8">Cytoplasm</location>
    </subcellularLocation>
</comment>
<feature type="domain" description="Methylguanine DNA methyltransferase ribonuclease-like" evidence="10">
    <location>
        <begin position="14"/>
        <end position="87"/>
    </location>
</feature>
<feature type="domain" description="Methylated-DNA-[protein]-cysteine S-methyltransferase DNA binding" evidence="9">
    <location>
        <begin position="91"/>
        <end position="170"/>
    </location>
</feature>
<comment type="miscellaneous">
    <text evidence="8">This enzyme catalyzes only one turnover and therefore is not strictly catalytic. According to one definition, an enzyme is a biocatalyst that acts repeatedly and over many reaction cycles.</text>
</comment>
<dbReference type="OrthoDB" id="9802228at2"/>
<dbReference type="GO" id="GO:0006307">
    <property type="term" value="P:DNA alkylation repair"/>
    <property type="evidence" value="ECO:0007669"/>
    <property type="project" value="UniProtKB-UniRule"/>
</dbReference>
<dbReference type="Proteomes" id="UP000019681">
    <property type="component" value="Unassembled WGS sequence"/>
</dbReference>
<dbReference type="InterPro" id="IPR014048">
    <property type="entry name" value="MethylDNA_cys_MeTrfase_DNA-bd"/>
</dbReference>
<dbReference type="SUPFAM" id="SSF53155">
    <property type="entry name" value="Methylated DNA-protein cysteine methyltransferase domain"/>
    <property type="match status" value="1"/>
</dbReference>
<dbReference type="InterPro" id="IPR036388">
    <property type="entry name" value="WH-like_DNA-bd_sf"/>
</dbReference>
<name>A0A017RTC3_9CLOT</name>
<dbReference type="Gene3D" id="3.30.160.70">
    <property type="entry name" value="Methylated DNA-protein cysteine methyltransferase domain"/>
    <property type="match status" value="1"/>
</dbReference>
<evidence type="ECO:0000256" key="7">
    <source>
        <dbReference type="ARBA" id="ARBA00049348"/>
    </source>
</evidence>
<evidence type="ECO:0000256" key="3">
    <source>
        <dbReference type="ARBA" id="ARBA00022603"/>
    </source>
</evidence>
<dbReference type="Pfam" id="PF01035">
    <property type="entry name" value="DNA_binding_1"/>
    <property type="match status" value="1"/>
</dbReference>
<comment type="caution">
    <text evidence="11">The sequence shown here is derived from an EMBL/GenBank/DDBJ whole genome shotgun (WGS) entry which is preliminary data.</text>
</comment>
<evidence type="ECO:0000256" key="5">
    <source>
        <dbReference type="ARBA" id="ARBA00022763"/>
    </source>
</evidence>
<sequence>MINKNLIKNIKEKLVYKKIESPVGVLTIAATDEALKLLLMNRESGLYEDDILKLRKVDSHPILDRTERQINLYFKGKLKEFDIPLAPEGTEFQKKAWQVLRTIPYGEVYYYQQQAELVGDSRKARAVGQANSMNPIAIIIPCHRVIEKNGKLTGFAGGLNVKEYLLQLEKRYR</sequence>
<dbReference type="PANTHER" id="PTHR10815:SF5">
    <property type="entry name" value="METHYLATED-DNA--PROTEIN-CYSTEINE METHYLTRANSFERASE"/>
    <property type="match status" value="1"/>
</dbReference>
<dbReference type="Gene3D" id="1.10.10.10">
    <property type="entry name" value="Winged helix-like DNA-binding domain superfamily/Winged helix DNA-binding domain"/>
    <property type="match status" value="1"/>
</dbReference>
<keyword evidence="3 8" id="KW-0489">Methyltransferase</keyword>
<dbReference type="InterPro" id="IPR001497">
    <property type="entry name" value="MethylDNA_cys_MeTrfase_AS"/>
</dbReference>
<comment type="catalytic activity">
    <reaction evidence="1 8">
        <text>a 4-O-methyl-thymidine in DNA + L-cysteinyl-[protein] = a thymidine in DNA + S-methyl-L-cysteinyl-[protein]</text>
        <dbReference type="Rhea" id="RHEA:53428"/>
        <dbReference type="Rhea" id="RHEA-COMP:10131"/>
        <dbReference type="Rhea" id="RHEA-COMP:10132"/>
        <dbReference type="Rhea" id="RHEA-COMP:13555"/>
        <dbReference type="Rhea" id="RHEA-COMP:13556"/>
        <dbReference type="ChEBI" id="CHEBI:29950"/>
        <dbReference type="ChEBI" id="CHEBI:82612"/>
        <dbReference type="ChEBI" id="CHEBI:137386"/>
        <dbReference type="ChEBI" id="CHEBI:137387"/>
        <dbReference type="EC" id="2.1.1.63"/>
    </reaction>
</comment>
<comment type="function">
    <text evidence="8">Involved in the cellular defense against the biological effects of O6-methylguanine (O6-MeG) and O4-methylthymine (O4-MeT) in DNA. Repairs the methylated nucleobase in DNA by stoichiometrically transferring the methyl group to a cysteine residue in the enzyme. This is a suicide reaction: the enzyme is irreversibly inactivated.</text>
</comment>
<dbReference type="PANTHER" id="PTHR10815">
    <property type="entry name" value="METHYLATED-DNA--PROTEIN-CYSTEINE METHYLTRANSFERASE"/>
    <property type="match status" value="1"/>
</dbReference>
<dbReference type="PROSITE" id="PS00374">
    <property type="entry name" value="MGMT"/>
    <property type="match status" value="1"/>
</dbReference>
<dbReference type="HAMAP" id="MF_00772">
    <property type="entry name" value="OGT"/>
    <property type="match status" value="1"/>
</dbReference>
<dbReference type="STRING" id="1403537.Q428_11140"/>
<keyword evidence="5 8" id="KW-0227">DNA damage</keyword>
<keyword evidence="12" id="KW-1185">Reference proteome</keyword>
<evidence type="ECO:0000259" key="10">
    <source>
        <dbReference type="Pfam" id="PF02870"/>
    </source>
</evidence>
<comment type="similarity">
    <text evidence="8">Belongs to the MGMT family.</text>
</comment>
<evidence type="ECO:0000256" key="8">
    <source>
        <dbReference type="HAMAP-Rule" id="MF_00772"/>
    </source>
</evidence>
<evidence type="ECO:0000256" key="2">
    <source>
        <dbReference type="ARBA" id="ARBA00022490"/>
    </source>
</evidence>
<evidence type="ECO:0000256" key="1">
    <source>
        <dbReference type="ARBA" id="ARBA00001286"/>
    </source>
</evidence>
<dbReference type="InterPro" id="IPR008332">
    <property type="entry name" value="MethylG_MeTrfase_N"/>
</dbReference>
<dbReference type="GO" id="GO:0032259">
    <property type="term" value="P:methylation"/>
    <property type="evidence" value="ECO:0007669"/>
    <property type="project" value="UniProtKB-KW"/>
</dbReference>
<keyword evidence="2 8" id="KW-0963">Cytoplasm</keyword>
<dbReference type="CDD" id="cd06445">
    <property type="entry name" value="ATase"/>
    <property type="match status" value="1"/>
</dbReference>
<dbReference type="InterPro" id="IPR023546">
    <property type="entry name" value="MGMT"/>
</dbReference>
<gene>
    <name evidence="11" type="ORF">Q428_11140</name>
</gene>
<keyword evidence="4 8" id="KW-0808">Transferase</keyword>
<evidence type="ECO:0000313" key="11">
    <source>
        <dbReference type="EMBL" id="EYE87861.1"/>
    </source>
</evidence>
<dbReference type="RefSeq" id="WP_051515121.1">
    <property type="nucleotide sequence ID" value="NZ_AZQP01000036.1"/>
</dbReference>
<dbReference type="GO" id="GO:0005737">
    <property type="term" value="C:cytoplasm"/>
    <property type="evidence" value="ECO:0007669"/>
    <property type="project" value="UniProtKB-SubCell"/>
</dbReference>
<dbReference type="GO" id="GO:0003908">
    <property type="term" value="F:methylated-DNA-[protein]-cysteine S-methyltransferase activity"/>
    <property type="evidence" value="ECO:0007669"/>
    <property type="project" value="UniProtKB-UniRule"/>
</dbReference>
<accession>A0A017RTC3</accession>